<accession>A0A2N0QM32</accession>
<dbReference type="VEuPathDB" id="FungiDB:RhiirA1_482266"/>
<evidence type="ECO:0000313" key="1">
    <source>
        <dbReference type="EMBL" id="PKC52102.1"/>
    </source>
</evidence>
<name>A0A2N0QM32_9GLOM</name>
<dbReference type="AlphaFoldDB" id="A0A2N0QM32"/>
<evidence type="ECO:0008006" key="3">
    <source>
        <dbReference type="Google" id="ProtNLM"/>
    </source>
</evidence>
<proteinExistence type="predicted"/>
<organism evidence="1 2">
    <name type="scientific">Rhizophagus irregularis</name>
    <dbReference type="NCBI Taxonomy" id="588596"/>
    <lineage>
        <taxon>Eukaryota</taxon>
        <taxon>Fungi</taxon>
        <taxon>Fungi incertae sedis</taxon>
        <taxon>Mucoromycota</taxon>
        <taxon>Glomeromycotina</taxon>
        <taxon>Glomeromycetes</taxon>
        <taxon>Glomerales</taxon>
        <taxon>Glomeraceae</taxon>
        <taxon>Rhizophagus</taxon>
    </lineage>
</organism>
<dbReference type="Proteomes" id="UP000232688">
    <property type="component" value="Unassembled WGS sequence"/>
</dbReference>
<protein>
    <recommendedName>
        <fullName evidence="3">GAF domain-containing protein</fullName>
    </recommendedName>
</protein>
<reference evidence="1 2" key="1">
    <citation type="submission" date="2017-10" db="EMBL/GenBank/DDBJ databases">
        <title>Extensive intraspecific genome diversity in a model arbuscular mycorrhizal fungus.</title>
        <authorList>
            <person name="Chen E.C.H."/>
            <person name="Morin E."/>
            <person name="Baudet D."/>
            <person name="Noel J."/>
            <person name="Ndikumana S."/>
            <person name="Charron P."/>
            <person name="St-Onge C."/>
            <person name="Giorgi J."/>
            <person name="Grigoriev I.V."/>
            <person name="Roux C."/>
            <person name="Martin F.M."/>
            <person name="Corradi N."/>
        </authorList>
    </citation>
    <scope>NUCLEOTIDE SEQUENCE [LARGE SCALE GENOMIC DNA]</scope>
    <source>
        <strain evidence="1 2">A1</strain>
    </source>
</reference>
<dbReference type="EMBL" id="LLXH01006396">
    <property type="protein sequence ID" value="PKC52102.1"/>
    <property type="molecule type" value="Genomic_DNA"/>
</dbReference>
<comment type="caution">
    <text evidence="1">The sequence shown here is derived from an EMBL/GenBank/DDBJ whole genome shotgun (WGS) entry which is preliminary data.</text>
</comment>
<reference evidence="1 2" key="2">
    <citation type="submission" date="2017-10" db="EMBL/GenBank/DDBJ databases">
        <title>Genome analyses suggest a sexual origin of heterokaryosis in a supposedly ancient asexual fungus.</title>
        <authorList>
            <person name="Corradi N."/>
            <person name="Sedzielewska K."/>
            <person name="Noel J."/>
            <person name="Charron P."/>
            <person name="Farinelli L."/>
            <person name="Marton T."/>
            <person name="Kruger M."/>
            <person name="Pelin A."/>
            <person name="Brachmann A."/>
            <person name="Corradi N."/>
        </authorList>
    </citation>
    <scope>NUCLEOTIDE SEQUENCE [LARGE SCALE GENOMIC DNA]</scope>
    <source>
        <strain evidence="1 2">A1</strain>
    </source>
</reference>
<sequence>SFETLFSNENSSVLKQVEENIHKGELFKEDLLLNIFLDTPILVDVTIIPLQLEKGEGLLSLLIINEFSHNHLEQILHHIEEQIYKAIEHESTLVKKLQIVCEGIEELLNGRTVSKIYIRENNNHKQLQMVMAQKYGLEEPYIFRRRADIQYLNNLIDQAELNMYENIDYHRLDECTRKVIEEKGLTKYCTVPIENHVNNRIGMIVIYFDSIVFDHLERYKAFLHKINNLISLAYIYDQKLREISFLAYNDVSTGIPNRLGFMESLKELEQKQIYGLIHIIEPSEFAEKVENAANERRGFHRSFFKLKNYCLHSS</sequence>
<gene>
    <name evidence="1" type="ORF">RhiirA1_482266</name>
</gene>
<evidence type="ECO:0000313" key="2">
    <source>
        <dbReference type="Proteomes" id="UP000232688"/>
    </source>
</evidence>
<feature type="non-terminal residue" evidence="1">
    <location>
        <position position="1"/>
    </location>
</feature>